<reference evidence="3" key="1">
    <citation type="journal article" date="2020" name="Stud. Mycol.">
        <title>101 Dothideomycetes genomes: a test case for predicting lifestyles and emergence of pathogens.</title>
        <authorList>
            <person name="Haridas S."/>
            <person name="Albert R."/>
            <person name="Binder M."/>
            <person name="Bloem J."/>
            <person name="Labutti K."/>
            <person name="Salamov A."/>
            <person name="Andreopoulos B."/>
            <person name="Baker S."/>
            <person name="Barry K."/>
            <person name="Bills G."/>
            <person name="Bluhm B."/>
            <person name="Cannon C."/>
            <person name="Castanera R."/>
            <person name="Culley D."/>
            <person name="Daum C."/>
            <person name="Ezra D."/>
            <person name="Gonzalez J."/>
            <person name="Henrissat B."/>
            <person name="Kuo A."/>
            <person name="Liang C."/>
            <person name="Lipzen A."/>
            <person name="Lutzoni F."/>
            <person name="Magnuson J."/>
            <person name="Mondo S."/>
            <person name="Nolan M."/>
            <person name="Ohm R."/>
            <person name="Pangilinan J."/>
            <person name="Park H.-J."/>
            <person name="Ramirez L."/>
            <person name="Alfaro M."/>
            <person name="Sun H."/>
            <person name="Tritt A."/>
            <person name="Yoshinaga Y."/>
            <person name="Zwiers L.-H."/>
            <person name="Turgeon B."/>
            <person name="Goodwin S."/>
            <person name="Spatafora J."/>
            <person name="Crous P."/>
            <person name="Grigoriev I."/>
        </authorList>
    </citation>
    <scope>NUCLEOTIDE SEQUENCE</scope>
    <source>
        <strain evidence="3">CBS 101060</strain>
    </source>
</reference>
<evidence type="ECO:0000256" key="1">
    <source>
        <dbReference type="SAM" id="MobiDB-lite"/>
    </source>
</evidence>
<feature type="compositionally biased region" description="Basic residues" evidence="1">
    <location>
        <begin position="510"/>
        <end position="519"/>
    </location>
</feature>
<feature type="compositionally biased region" description="Basic and acidic residues" evidence="1">
    <location>
        <begin position="250"/>
        <end position="260"/>
    </location>
</feature>
<dbReference type="InterPro" id="IPR019327">
    <property type="entry name" value="WKF"/>
</dbReference>
<dbReference type="OrthoDB" id="10261563at2759"/>
<dbReference type="PANTHER" id="PTHR22306:SF2">
    <property type="entry name" value="CHROMOSOME 7 OPEN READING FRAME 50"/>
    <property type="match status" value="1"/>
</dbReference>
<feature type="region of interest" description="Disordered" evidence="1">
    <location>
        <begin position="490"/>
        <end position="599"/>
    </location>
</feature>
<sequence length="599" mass="65465">MTTYTPHVPAWKRLGLKLKNANEPSQASNGIAAASGKGNKKRPLENDYDRAAPGASLGKEKSSTATSDAPASRKSKVHVEEFHTPKKPSKRRKLSDEEDEAQTSRSNGDGVVGVNTPISCQLTEVRENHDEPSTNGKRSKKTKTPKGASTNPSNGDTVVNSSPSSKSISSKRDQGQNDSNQKQPQAIAEENPTEATPKRRKSVTFTADVKTEDGSRTQQLLDDWIKENLGEGRDQKNLTREEFWAYRESLKNDKSSEKETKKKKKPKKGESKEDTDAPSCSGKSPDKTNSQVDNKLTTTPIPPYLEYLQTYHTNRSAWKFHKVHQSQLLKHLFDISLIPHSHDPALKAYISGLRGESAKSRLRVTAQEVIDGASESTMDTPAARKAAHDDALRKHLKNAKKRRREQDAAAEQDSDADERVYKRQRAEMILQALGPVPHPVPAEQKSLQQHHQPHLEREQQVLPPSETFNGVVLTQPRRSAIAPTKISFGDDVAVGNGVRNGIGPGNGAPVKRKRSRKSRTLQSDSSDNDMSIPSPAESSDSESSDEESSSSGSSSGSGSSSSESDSDSSSESSDDKDDESTYPLKVPITTPVNPGWGDI</sequence>
<keyword evidence="4" id="KW-1185">Reference proteome</keyword>
<accession>A0A9P4SHW3</accession>
<feature type="compositionally biased region" description="Acidic residues" evidence="1">
    <location>
        <begin position="539"/>
        <end position="548"/>
    </location>
</feature>
<dbReference type="Pfam" id="PF10180">
    <property type="entry name" value="WKF"/>
    <property type="match status" value="1"/>
</dbReference>
<feature type="compositionally biased region" description="Polar residues" evidence="1">
    <location>
        <begin position="147"/>
        <end position="160"/>
    </location>
</feature>
<evidence type="ECO:0000313" key="3">
    <source>
        <dbReference type="EMBL" id="KAF2841893.1"/>
    </source>
</evidence>
<feature type="region of interest" description="Disordered" evidence="1">
    <location>
        <begin position="436"/>
        <end position="465"/>
    </location>
</feature>
<comment type="caution">
    <text evidence="3">The sequence shown here is derived from an EMBL/GenBank/DDBJ whole genome shotgun (WGS) entry which is preliminary data.</text>
</comment>
<name>A0A9P4SHW3_9PEZI</name>
<feature type="compositionally biased region" description="Polar residues" evidence="1">
    <location>
        <begin position="520"/>
        <end position="531"/>
    </location>
</feature>
<feature type="region of interest" description="Disordered" evidence="1">
    <location>
        <begin position="250"/>
        <end position="299"/>
    </location>
</feature>
<feature type="compositionally biased region" description="Low complexity" evidence="1">
    <location>
        <begin position="549"/>
        <end position="563"/>
    </location>
</feature>
<gene>
    <name evidence="3" type="ORF">M501DRAFT_1054654</name>
</gene>
<feature type="region of interest" description="Disordered" evidence="1">
    <location>
        <begin position="397"/>
        <end position="419"/>
    </location>
</feature>
<protein>
    <recommendedName>
        <fullName evidence="2">WKF domain-containing protein</fullName>
    </recommendedName>
</protein>
<dbReference type="PANTHER" id="PTHR22306">
    <property type="entry name" value="CHROMOSOME 7 OPEN READING FRAME 50"/>
    <property type="match status" value="1"/>
</dbReference>
<organism evidence="3 4">
    <name type="scientific">Patellaria atrata CBS 101060</name>
    <dbReference type="NCBI Taxonomy" id="1346257"/>
    <lineage>
        <taxon>Eukaryota</taxon>
        <taxon>Fungi</taxon>
        <taxon>Dikarya</taxon>
        <taxon>Ascomycota</taxon>
        <taxon>Pezizomycotina</taxon>
        <taxon>Dothideomycetes</taxon>
        <taxon>Dothideomycetes incertae sedis</taxon>
        <taxon>Patellariales</taxon>
        <taxon>Patellariaceae</taxon>
        <taxon>Patellaria</taxon>
    </lineage>
</organism>
<feature type="compositionally biased region" description="Acidic residues" evidence="1">
    <location>
        <begin position="564"/>
        <end position="580"/>
    </location>
</feature>
<evidence type="ECO:0000259" key="2">
    <source>
        <dbReference type="Pfam" id="PF10180"/>
    </source>
</evidence>
<dbReference type="EMBL" id="MU006090">
    <property type="protein sequence ID" value="KAF2841893.1"/>
    <property type="molecule type" value="Genomic_DNA"/>
</dbReference>
<dbReference type="AlphaFoldDB" id="A0A9P4SHW3"/>
<dbReference type="Proteomes" id="UP000799429">
    <property type="component" value="Unassembled WGS sequence"/>
</dbReference>
<evidence type="ECO:0000313" key="4">
    <source>
        <dbReference type="Proteomes" id="UP000799429"/>
    </source>
</evidence>
<feature type="domain" description="WKF" evidence="2">
    <location>
        <begin position="306"/>
        <end position="369"/>
    </location>
</feature>
<feature type="region of interest" description="Disordered" evidence="1">
    <location>
        <begin position="18"/>
        <end position="221"/>
    </location>
</feature>
<proteinExistence type="predicted"/>
<feature type="compositionally biased region" description="Polar residues" evidence="1">
    <location>
        <begin position="287"/>
        <end position="299"/>
    </location>
</feature>